<keyword evidence="2" id="KW-1185">Reference proteome</keyword>
<dbReference type="AlphaFoldDB" id="A0A2A2KTX6"/>
<evidence type="ECO:0000313" key="1">
    <source>
        <dbReference type="EMBL" id="PAV77405.1"/>
    </source>
</evidence>
<gene>
    <name evidence="1" type="ORF">WR25_16174</name>
</gene>
<protein>
    <submittedName>
        <fullName evidence="1">Uncharacterized protein</fullName>
    </submittedName>
</protein>
<reference evidence="1 2" key="1">
    <citation type="journal article" date="2017" name="Curr. Biol.">
        <title>Genome architecture and evolution of a unichromosomal asexual nematode.</title>
        <authorList>
            <person name="Fradin H."/>
            <person name="Zegar C."/>
            <person name="Gutwein M."/>
            <person name="Lucas J."/>
            <person name="Kovtun M."/>
            <person name="Corcoran D."/>
            <person name="Baugh L.R."/>
            <person name="Kiontke K."/>
            <person name="Gunsalus K."/>
            <person name="Fitch D.H."/>
            <person name="Piano F."/>
        </authorList>
    </citation>
    <scope>NUCLEOTIDE SEQUENCE [LARGE SCALE GENOMIC DNA]</scope>
    <source>
        <strain evidence="1">PF1309</strain>
    </source>
</reference>
<proteinExistence type="predicted"/>
<comment type="caution">
    <text evidence="1">The sequence shown here is derived from an EMBL/GenBank/DDBJ whole genome shotgun (WGS) entry which is preliminary data.</text>
</comment>
<organism evidence="1 2">
    <name type="scientific">Diploscapter pachys</name>
    <dbReference type="NCBI Taxonomy" id="2018661"/>
    <lineage>
        <taxon>Eukaryota</taxon>
        <taxon>Metazoa</taxon>
        <taxon>Ecdysozoa</taxon>
        <taxon>Nematoda</taxon>
        <taxon>Chromadorea</taxon>
        <taxon>Rhabditida</taxon>
        <taxon>Rhabditina</taxon>
        <taxon>Rhabditomorpha</taxon>
        <taxon>Rhabditoidea</taxon>
        <taxon>Rhabditidae</taxon>
        <taxon>Diploscapter</taxon>
    </lineage>
</organism>
<accession>A0A2A2KTX6</accession>
<dbReference type="Proteomes" id="UP000218231">
    <property type="component" value="Unassembled WGS sequence"/>
</dbReference>
<name>A0A2A2KTX6_9BILA</name>
<sequence>MSQLRLFAPTIMDNSQPGTCVLNYDCAFEYSYKMMITQNQQDSMINCRITPRDPAGVEPLNVEVGCNIADRRFHITNDGMVMLYAFACLNIPAGTANNCPVPTHDSPTVNDAKSEQTTILNHSDVTMFNRFLEFMKFVSKNRN</sequence>
<evidence type="ECO:0000313" key="2">
    <source>
        <dbReference type="Proteomes" id="UP000218231"/>
    </source>
</evidence>
<dbReference type="EMBL" id="LIAE01007706">
    <property type="protein sequence ID" value="PAV77405.1"/>
    <property type="molecule type" value="Genomic_DNA"/>
</dbReference>